<evidence type="ECO:0000313" key="5">
    <source>
        <dbReference type="EMBL" id="KUO21006.1"/>
    </source>
</evidence>
<protein>
    <submittedName>
        <fullName evidence="5">Gas vesicle protein</fullName>
    </submittedName>
</protein>
<keyword evidence="6" id="KW-1185">Reference proteome</keyword>
<gene>
    <name evidence="5" type="ORF">AQJ91_11895</name>
</gene>
<keyword evidence="1" id="KW-0304">Gas vesicle</keyword>
<evidence type="ECO:0000313" key="6">
    <source>
        <dbReference type="Proteomes" id="UP000053260"/>
    </source>
</evidence>
<dbReference type="RefSeq" id="WP_067019409.1">
    <property type="nucleotide sequence ID" value="NZ_KQ949079.1"/>
</dbReference>
<name>A0A124IFC3_9ACTN</name>
<dbReference type="EMBL" id="LMXB01000028">
    <property type="protein sequence ID" value="KUO21006.1"/>
    <property type="molecule type" value="Genomic_DNA"/>
</dbReference>
<feature type="region of interest" description="Disordered" evidence="4">
    <location>
        <begin position="141"/>
        <end position="162"/>
    </location>
</feature>
<dbReference type="InterPro" id="IPR009430">
    <property type="entry name" value="GvpL/GvpF"/>
</dbReference>
<dbReference type="GO" id="GO:0031411">
    <property type="term" value="C:gas vesicle"/>
    <property type="evidence" value="ECO:0007669"/>
    <property type="project" value="UniProtKB-SubCell"/>
</dbReference>
<sequence length="277" mass="30249">MNGQVSYAYAVVRSSPSLERTALPGVRGVADSAVTLVHSGALAAAVSAVPREEFSEAALKVRLEDLGWLETTARAHHFVIETLAAHTTVLPLRLATVYLDEDRVGEMLSEREQDFTAMLDRLADHVEWGVKVYAEAPTTSAAPSAAALSAGEGGPADEEKPGRAYLRRRRYQRQAREDAWRLAEEAVRRTEAQARGLAVERARHRPQQGDLAGQASGENVANDAYLVPRRLAEKFRSRMLHAADGLQGVRVDVTGPWAPYSFALPPAPDAQEGTRYR</sequence>
<comment type="similarity">
    <text evidence="3">Belongs to the gas vesicle GvpF/GvpL family.</text>
</comment>
<evidence type="ECO:0000256" key="2">
    <source>
        <dbReference type="ARBA" id="ARBA00035108"/>
    </source>
</evidence>
<dbReference type="AlphaFoldDB" id="A0A124IFC3"/>
<feature type="compositionally biased region" description="Low complexity" evidence="4">
    <location>
        <begin position="141"/>
        <end position="150"/>
    </location>
</feature>
<dbReference type="STRING" id="909626.AQJ91_11895"/>
<proteinExistence type="inferred from homology"/>
<evidence type="ECO:0000256" key="1">
    <source>
        <dbReference type="ARBA" id="ARBA00022987"/>
    </source>
</evidence>
<accession>A0A124IFC3</accession>
<evidence type="ECO:0000256" key="3">
    <source>
        <dbReference type="ARBA" id="ARBA00035643"/>
    </source>
</evidence>
<dbReference type="Pfam" id="PF06386">
    <property type="entry name" value="GvpL_GvpF"/>
    <property type="match status" value="1"/>
</dbReference>
<dbReference type="OrthoDB" id="146444at2"/>
<reference evidence="5 6" key="1">
    <citation type="submission" date="2015-10" db="EMBL/GenBank/DDBJ databases">
        <title>Draft genome sequence of Streptomyces sp. RV15, isolated from a marine sponge.</title>
        <authorList>
            <person name="Ruckert C."/>
            <person name="Abdelmohsen U.R."/>
            <person name="Winkler A."/>
            <person name="Hentschel U."/>
            <person name="Kalinowski J."/>
            <person name="Kampfer P."/>
            <person name="Glaeser S."/>
        </authorList>
    </citation>
    <scope>NUCLEOTIDE SEQUENCE [LARGE SCALE GENOMIC DNA]</scope>
    <source>
        <strain evidence="5 6">RV15</strain>
    </source>
</reference>
<organism evidence="5 6">
    <name type="scientific">Streptomyces dysideae</name>
    <dbReference type="NCBI Taxonomy" id="909626"/>
    <lineage>
        <taxon>Bacteria</taxon>
        <taxon>Bacillati</taxon>
        <taxon>Actinomycetota</taxon>
        <taxon>Actinomycetes</taxon>
        <taxon>Kitasatosporales</taxon>
        <taxon>Streptomycetaceae</taxon>
        <taxon>Streptomyces</taxon>
    </lineage>
</organism>
<dbReference type="PANTHER" id="PTHR36852:SF1">
    <property type="entry name" value="PROTEIN GVPL 2"/>
    <property type="match status" value="1"/>
</dbReference>
<comment type="caution">
    <text evidence="5">The sequence shown here is derived from an EMBL/GenBank/DDBJ whole genome shotgun (WGS) entry which is preliminary data.</text>
</comment>
<feature type="region of interest" description="Disordered" evidence="4">
    <location>
        <begin position="197"/>
        <end position="216"/>
    </location>
</feature>
<evidence type="ECO:0000256" key="4">
    <source>
        <dbReference type="SAM" id="MobiDB-lite"/>
    </source>
</evidence>
<dbReference type="GO" id="GO:0031412">
    <property type="term" value="P:gas vesicle organization"/>
    <property type="evidence" value="ECO:0007669"/>
    <property type="project" value="InterPro"/>
</dbReference>
<dbReference type="Proteomes" id="UP000053260">
    <property type="component" value="Unassembled WGS sequence"/>
</dbReference>
<dbReference type="PANTHER" id="PTHR36852">
    <property type="entry name" value="PROTEIN GVPL 2"/>
    <property type="match status" value="1"/>
</dbReference>
<comment type="subcellular location">
    <subcellularLocation>
        <location evidence="2">Gas vesicle</location>
    </subcellularLocation>
</comment>